<organism evidence="1 2">
    <name type="scientific">Apatococcus fuscideae</name>
    <dbReference type="NCBI Taxonomy" id="2026836"/>
    <lineage>
        <taxon>Eukaryota</taxon>
        <taxon>Viridiplantae</taxon>
        <taxon>Chlorophyta</taxon>
        <taxon>core chlorophytes</taxon>
        <taxon>Trebouxiophyceae</taxon>
        <taxon>Chlorellales</taxon>
        <taxon>Chlorellaceae</taxon>
        <taxon>Apatococcus</taxon>
    </lineage>
</organism>
<gene>
    <name evidence="1" type="ORF">WJX84_006181</name>
</gene>
<reference evidence="1 2" key="1">
    <citation type="journal article" date="2024" name="Nat. Commun.">
        <title>Phylogenomics reveals the evolutionary origins of lichenization in chlorophyte algae.</title>
        <authorList>
            <person name="Puginier C."/>
            <person name="Libourel C."/>
            <person name="Otte J."/>
            <person name="Skaloud P."/>
            <person name="Haon M."/>
            <person name="Grisel S."/>
            <person name="Petersen M."/>
            <person name="Berrin J.G."/>
            <person name="Delaux P.M."/>
            <person name="Dal Grande F."/>
            <person name="Keller J."/>
        </authorList>
    </citation>
    <scope>NUCLEOTIDE SEQUENCE [LARGE SCALE GENOMIC DNA]</scope>
    <source>
        <strain evidence="1 2">SAG 2523</strain>
    </source>
</reference>
<dbReference type="EMBL" id="JALJOV010000683">
    <property type="protein sequence ID" value="KAK9861909.1"/>
    <property type="molecule type" value="Genomic_DNA"/>
</dbReference>
<protein>
    <submittedName>
        <fullName evidence="1">Uncharacterized protein</fullName>
    </submittedName>
</protein>
<dbReference type="Proteomes" id="UP001485043">
    <property type="component" value="Unassembled WGS sequence"/>
</dbReference>
<name>A0AAW1SZI2_9CHLO</name>
<evidence type="ECO:0000313" key="2">
    <source>
        <dbReference type="Proteomes" id="UP001485043"/>
    </source>
</evidence>
<dbReference type="AlphaFoldDB" id="A0AAW1SZI2"/>
<proteinExistence type="predicted"/>
<accession>A0AAW1SZI2</accession>
<comment type="caution">
    <text evidence="1">The sequence shown here is derived from an EMBL/GenBank/DDBJ whole genome shotgun (WGS) entry which is preliminary data.</text>
</comment>
<evidence type="ECO:0000313" key="1">
    <source>
        <dbReference type="EMBL" id="KAK9861909.1"/>
    </source>
</evidence>
<keyword evidence="2" id="KW-1185">Reference proteome</keyword>
<sequence length="179" mass="18842">MYNDSDGQWFVAAAQPERTSDILVVGLAQRPTLGKAALVSRPAGRNTGGYEAVIWMAAEDKEFNASALYAPAIFNVLTGDAPGGLHYDWVSLASLSSKGMQTSVVELAGQVPCCINLDRPDVSVDLQPYHRVLGSCSLNSETSVFSWNGTVYRISTDIATQLLTASSPGAVVLSAASTG</sequence>